<dbReference type="PANTHER" id="PTHR33375">
    <property type="entry name" value="CHROMOSOME-PARTITIONING PROTEIN PARB-RELATED"/>
    <property type="match status" value="1"/>
</dbReference>
<reference evidence="6 7" key="1">
    <citation type="journal article" date="2024" name="Arch. Microbiol.">
        <title>Corallococcus caeni sp. nov., a novel myxobacterium isolated from activated sludge.</title>
        <authorList>
            <person name="Tomita S."/>
            <person name="Nakai R."/>
            <person name="Kuroda K."/>
            <person name="Kurashita H."/>
            <person name="Hatamoto M."/>
            <person name="Yamaguchi T."/>
            <person name="Narihiro T."/>
        </authorList>
    </citation>
    <scope>NUCLEOTIDE SEQUENCE [LARGE SCALE GENOMIC DNA]</scope>
    <source>
        <strain evidence="6 7">NO1</strain>
    </source>
</reference>
<dbReference type="SMART" id="SM00470">
    <property type="entry name" value="ParB"/>
    <property type="match status" value="1"/>
</dbReference>
<dbReference type="Pfam" id="PF23552">
    <property type="entry name" value="ParB_C"/>
    <property type="match status" value="1"/>
</dbReference>
<dbReference type="InterPro" id="IPR003115">
    <property type="entry name" value="ParB_N"/>
</dbReference>
<keyword evidence="7" id="KW-1185">Reference proteome</keyword>
<evidence type="ECO:0000313" key="7">
    <source>
        <dbReference type="Proteomes" id="UP001342631"/>
    </source>
</evidence>
<dbReference type="Proteomes" id="UP001342631">
    <property type="component" value="Unassembled WGS sequence"/>
</dbReference>
<evidence type="ECO:0000313" key="6">
    <source>
        <dbReference type="EMBL" id="GMU10755.1"/>
    </source>
</evidence>
<keyword evidence="2" id="KW-0159">Chromosome partition</keyword>
<dbReference type="RefSeq" id="WP_338281938.1">
    <property type="nucleotide sequence ID" value="NZ_BTTX01000009.1"/>
</dbReference>
<dbReference type="InterPro" id="IPR057240">
    <property type="entry name" value="ParB_dimer_C"/>
</dbReference>
<proteinExistence type="inferred from homology"/>
<dbReference type="EMBL" id="BTTX01000009">
    <property type="protein sequence ID" value="GMU10755.1"/>
    <property type="molecule type" value="Genomic_DNA"/>
</dbReference>
<feature type="domain" description="ParB-like N-terminal" evidence="5">
    <location>
        <begin position="53"/>
        <end position="146"/>
    </location>
</feature>
<dbReference type="CDD" id="cd16393">
    <property type="entry name" value="SPO0J_N"/>
    <property type="match status" value="1"/>
</dbReference>
<dbReference type="InterPro" id="IPR041468">
    <property type="entry name" value="HTH_ParB/Spo0J"/>
</dbReference>
<sequence length="315" mass="34513">MRAGPTLAREFPTAVQKNADTQKRALGRGLSALIPQAAPAAPAPAAPPKAGVLKLAIESIHRDTLQPRRHFDETKLHELTESIKAQGLLQPILVRKNPNKGGDGYLIIAGERRWRASQAAGLKEIPAIVREVTEAESFELALVENLQRADLNPIEEADGYRRLVEEFKLTQEQVAQKVGKERSTVANALRLLALPPDVKAMVADGSLSMGHARALLGVPRLPELQNLAKQVTEKKLSVRDTERLVQQGKSAKGGKDAGKPAPKVSPQVKSLTEELQRRLGTKVRLTEKSPGKGTLEVDFFSYDDLDRLLKLLRKE</sequence>
<evidence type="ECO:0000256" key="4">
    <source>
        <dbReference type="SAM" id="MobiDB-lite"/>
    </source>
</evidence>
<evidence type="ECO:0000256" key="2">
    <source>
        <dbReference type="ARBA" id="ARBA00022829"/>
    </source>
</evidence>
<dbReference type="PANTHER" id="PTHR33375:SF1">
    <property type="entry name" value="CHROMOSOME-PARTITIONING PROTEIN PARB-RELATED"/>
    <property type="match status" value="1"/>
</dbReference>
<name>A0ABQ6R392_9BACT</name>
<evidence type="ECO:0000256" key="1">
    <source>
        <dbReference type="ARBA" id="ARBA00006295"/>
    </source>
</evidence>
<organism evidence="6 7">
    <name type="scientific">Corallococcus caeni</name>
    <dbReference type="NCBI Taxonomy" id="3082388"/>
    <lineage>
        <taxon>Bacteria</taxon>
        <taxon>Pseudomonadati</taxon>
        <taxon>Myxococcota</taxon>
        <taxon>Myxococcia</taxon>
        <taxon>Myxococcales</taxon>
        <taxon>Cystobacterineae</taxon>
        <taxon>Myxococcaceae</taxon>
        <taxon>Corallococcus</taxon>
    </lineage>
</organism>
<dbReference type="Pfam" id="PF02195">
    <property type="entry name" value="ParB_N"/>
    <property type="match status" value="1"/>
</dbReference>
<dbReference type="Pfam" id="PF17762">
    <property type="entry name" value="HTH_ParB"/>
    <property type="match status" value="1"/>
</dbReference>
<dbReference type="InterPro" id="IPR050336">
    <property type="entry name" value="Chromosome_partition/occlusion"/>
</dbReference>
<evidence type="ECO:0000256" key="3">
    <source>
        <dbReference type="ARBA" id="ARBA00023125"/>
    </source>
</evidence>
<evidence type="ECO:0000259" key="5">
    <source>
        <dbReference type="SMART" id="SM00470"/>
    </source>
</evidence>
<keyword evidence="3" id="KW-0238">DNA-binding</keyword>
<dbReference type="Gene3D" id="3.90.1530.30">
    <property type="match status" value="1"/>
</dbReference>
<comment type="caution">
    <text evidence="6">The sequence shown here is derived from an EMBL/GenBank/DDBJ whole genome shotgun (WGS) entry which is preliminary data.</text>
</comment>
<dbReference type="InterPro" id="IPR004437">
    <property type="entry name" value="ParB/RepB/Spo0J"/>
</dbReference>
<accession>A0ABQ6R392</accession>
<dbReference type="SUPFAM" id="SSF109709">
    <property type="entry name" value="KorB DNA-binding domain-like"/>
    <property type="match status" value="1"/>
</dbReference>
<dbReference type="Gene3D" id="1.10.10.2830">
    <property type="match status" value="1"/>
</dbReference>
<dbReference type="SUPFAM" id="SSF110849">
    <property type="entry name" value="ParB/Sulfiredoxin"/>
    <property type="match status" value="1"/>
</dbReference>
<dbReference type="InterPro" id="IPR036086">
    <property type="entry name" value="ParB/Sulfiredoxin_sf"/>
</dbReference>
<comment type="similarity">
    <text evidence="1">Belongs to the ParB family.</text>
</comment>
<gene>
    <name evidence="6" type="ORF">ASNO1_70090</name>
</gene>
<dbReference type="NCBIfam" id="TIGR00180">
    <property type="entry name" value="parB_part"/>
    <property type="match status" value="1"/>
</dbReference>
<feature type="region of interest" description="Disordered" evidence="4">
    <location>
        <begin position="241"/>
        <end position="276"/>
    </location>
</feature>
<protein>
    <submittedName>
        <fullName evidence="6">ParB/RepB/Spo0J family partition protein</fullName>
    </submittedName>
</protein>